<comment type="caution">
    <text evidence="5">The sequence shown here is derived from an EMBL/GenBank/DDBJ whole genome shotgun (WGS) entry which is preliminary data.</text>
</comment>
<gene>
    <name evidence="5" type="ORF">FCL40_08840</name>
</gene>
<keyword evidence="4" id="KW-0275">Fatty acid biosynthesis</keyword>
<evidence type="ECO:0000256" key="3">
    <source>
        <dbReference type="ARBA" id="ARBA00023098"/>
    </source>
</evidence>
<dbReference type="GO" id="GO:0008770">
    <property type="term" value="F:[acyl-carrier-protein] phosphodiesterase activity"/>
    <property type="evidence" value="ECO:0007669"/>
    <property type="project" value="InterPro"/>
</dbReference>
<dbReference type="PANTHER" id="PTHR38764:SF1">
    <property type="entry name" value="ACYL CARRIER PROTEIN PHOSPHODIESTERASE"/>
    <property type="match status" value="1"/>
</dbReference>
<dbReference type="Pfam" id="PF04336">
    <property type="entry name" value="ACP_PD"/>
    <property type="match status" value="1"/>
</dbReference>
<keyword evidence="6" id="KW-1185">Reference proteome</keyword>
<evidence type="ECO:0000313" key="5">
    <source>
        <dbReference type="EMBL" id="TKB49428.1"/>
    </source>
</evidence>
<keyword evidence="2" id="KW-0378">Hydrolase</keyword>
<evidence type="ECO:0000256" key="4">
    <source>
        <dbReference type="ARBA" id="ARBA00023160"/>
    </source>
</evidence>
<protein>
    <submittedName>
        <fullName evidence="5">DUF479 domain-containing protein</fullName>
    </submittedName>
</protein>
<dbReference type="InterPro" id="IPR007431">
    <property type="entry name" value="ACP_PD"/>
</dbReference>
<keyword evidence="1" id="KW-0444">Lipid biosynthesis</keyword>
<organism evidence="5 6">
    <name type="scientific">Ferrimonas sediminicola</name>
    <dbReference type="NCBI Taxonomy" id="2569538"/>
    <lineage>
        <taxon>Bacteria</taxon>
        <taxon>Pseudomonadati</taxon>
        <taxon>Pseudomonadota</taxon>
        <taxon>Gammaproteobacteria</taxon>
        <taxon>Alteromonadales</taxon>
        <taxon>Ferrimonadaceae</taxon>
        <taxon>Ferrimonas</taxon>
    </lineage>
</organism>
<dbReference type="OrthoDB" id="8442777at2"/>
<keyword evidence="3" id="KW-0443">Lipid metabolism</keyword>
<keyword evidence="4" id="KW-0276">Fatty acid metabolism</keyword>
<dbReference type="Proteomes" id="UP000305674">
    <property type="component" value="Unassembled WGS sequence"/>
</dbReference>
<accession>A0A4U1BEX4</accession>
<reference evidence="5 6" key="1">
    <citation type="submission" date="2019-04" db="EMBL/GenBank/DDBJ databases">
        <authorList>
            <person name="Hwang J.C."/>
        </authorList>
    </citation>
    <scope>NUCLEOTIDE SEQUENCE [LARGE SCALE GENOMIC DNA]</scope>
    <source>
        <strain evidence="5 6">IMCC35001</strain>
    </source>
</reference>
<dbReference type="PIRSF" id="PIRSF011489">
    <property type="entry name" value="DUF479"/>
    <property type="match status" value="1"/>
</dbReference>
<dbReference type="GO" id="GO:0006633">
    <property type="term" value="P:fatty acid biosynthetic process"/>
    <property type="evidence" value="ECO:0007669"/>
    <property type="project" value="UniProtKB-KW"/>
</dbReference>
<dbReference type="PANTHER" id="PTHR38764">
    <property type="entry name" value="ACYL CARRIER PROTEIN PHOSPHODIESTERASE"/>
    <property type="match status" value="1"/>
</dbReference>
<dbReference type="EMBL" id="SWCI01000004">
    <property type="protein sequence ID" value="TKB49428.1"/>
    <property type="molecule type" value="Genomic_DNA"/>
</dbReference>
<proteinExistence type="predicted"/>
<dbReference type="RefSeq" id="WP_136852873.1">
    <property type="nucleotide sequence ID" value="NZ_SWCI01000004.1"/>
</dbReference>
<sequence>MNFLAHLHLAHITDTSLAGALAGDLVKGPIGHLPEPLQQGVWLHRQLDSFIDGREEMAALKTLFPPRYRRTAGILLDMAFDHQLASHWHGYHDDSLGHFCRHSYRTLLADPQLPHSGRVLVSRMARGDWLGSYRSREGVALAVQGISRRLSRPQLLEGGERVLWQHHHRISAVFAELYPRMMAYARQRARAWPGAQGSTLL</sequence>
<evidence type="ECO:0000313" key="6">
    <source>
        <dbReference type="Proteomes" id="UP000305674"/>
    </source>
</evidence>
<dbReference type="AlphaFoldDB" id="A0A4U1BEX4"/>
<evidence type="ECO:0000256" key="2">
    <source>
        <dbReference type="ARBA" id="ARBA00022801"/>
    </source>
</evidence>
<name>A0A4U1BEX4_9GAMM</name>
<evidence type="ECO:0000256" key="1">
    <source>
        <dbReference type="ARBA" id="ARBA00022516"/>
    </source>
</evidence>